<comment type="subcellular location">
    <subcellularLocation>
        <location evidence="1">Cell membrane</location>
        <topology evidence="1">Multi-pass membrane protein</topology>
    </subcellularLocation>
</comment>
<reference evidence="11" key="2">
    <citation type="submission" date="2020-05" db="UniProtKB">
        <authorList>
            <consortium name="EnsemblMetazoa"/>
        </authorList>
    </citation>
    <scope>IDENTIFICATION</scope>
    <source>
        <strain evidence="11">JHB</strain>
    </source>
</reference>
<dbReference type="Proteomes" id="UP000002320">
    <property type="component" value="Unassembled WGS sequence"/>
</dbReference>
<feature type="transmembrane region" description="Helical" evidence="9">
    <location>
        <begin position="127"/>
        <end position="145"/>
    </location>
</feature>
<keyword evidence="4 9" id="KW-1133">Transmembrane helix</keyword>
<keyword evidence="2" id="KW-1003">Cell membrane</keyword>
<evidence type="ECO:0000313" key="12">
    <source>
        <dbReference type="Proteomes" id="UP000002320"/>
    </source>
</evidence>
<evidence type="ECO:0000256" key="9">
    <source>
        <dbReference type="SAM" id="Phobius"/>
    </source>
</evidence>
<dbReference type="InterPro" id="IPR052192">
    <property type="entry name" value="Insect_Ionotropic_Sensory_Rcpt"/>
</dbReference>
<evidence type="ECO:0000256" key="3">
    <source>
        <dbReference type="ARBA" id="ARBA00022692"/>
    </source>
</evidence>
<name>B0W959_CULQU</name>
<dbReference type="VEuPathDB" id="VectorBase:CQUJHB010575"/>
<proteinExistence type="predicted"/>
<keyword evidence="3 9" id="KW-0812">Transmembrane</keyword>
<protein>
    <submittedName>
        <fullName evidence="10 11">Ionotropic glutamate receptor-invertebrate</fullName>
    </submittedName>
</protein>
<dbReference type="EnsemblMetazoa" id="CPIJ003575-RA">
    <property type="protein sequence ID" value="CPIJ003575-PA"/>
    <property type="gene ID" value="CPIJ003575"/>
</dbReference>
<evidence type="ECO:0000313" key="11">
    <source>
        <dbReference type="EnsemblMetazoa" id="CPIJ003575-PA"/>
    </source>
</evidence>
<dbReference type="InParanoid" id="B0W959"/>
<dbReference type="eggNOG" id="KOG1052">
    <property type="taxonomic scope" value="Eukaryota"/>
</dbReference>
<sequence>MVLGVKWNTTLEEHLRSMDPPNKWAVDRFGYRITHLLSHHHNFKMKFIITLGWGLQYLGTNSTKGTVGQLQQNLVDISSVPLALQLDRLGSYAAVGVISVAKFIIIFRHPKYSSTTNVFFQPFESFLWFAIVAALITSVIAFLVVTKFRTRVEVLDKINKTKDQTAIELYEKKVLPNKYGFVDANTGLALVKRGGHAFQCEVSYGYNIIQESFDLQEICELQEVILFPFRPLHMVLPLGSPLKELFRVSVRRLMETGVAQYYTNKFYAQRPRCVQNSYAAVQIKLSDIDGPFWMLAWAAGVAFALSMGTSGCPGSCAYSISAYGRLLYECVVMSMGIQRLPGVKIYESTAVTSKRTSDFDPGSCACSISAYGRLLYECNGMSMVIQGLPGVKIYESTAVTSKRSSDFDPGSCAYSISAYQNSVDCIVFGEAFSLRNRLDIVFPMTQMAWRTPRSSSDRRGGNRSLHSQKSAARTGRVGVAVWLKIANTRATFSADVRMSVRGA</sequence>
<evidence type="ECO:0000256" key="8">
    <source>
        <dbReference type="SAM" id="MobiDB-lite"/>
    </source>
</evidence>
<dbReference type="OrthoDB" id="413361at2759"/>
<evidence type="ECO:0000256" key="4">
    <source>
        <dbReference type="ARBA" id="ARBA00022989"/>
    </source>
</evidence>
<evidence type="ECO:0000256" key="5">
    <source>
        <dbReference type="ARBA" id="ARBA00023136"/>
    </source>
</evidence>
<dbReference type="SUPFAM" id="SSF53850">
    <property type="entry name" value="Periplasmic binding protein-like II"/>
    <property type="match status" value="1"/>
</dbReference>
<dbReference type="PANTHER" id="PTHR42643">
    <property type="entry name" value="IONOTROPIC RECEPTOR 20A-RELATED"/>
    <property type="match status" value="1"/>
</dbReference>
<feature type="transmembrane region" description="Helical" evidence="9">
    <location>
        <begin position="89"/>
        <end position="107"/>
    </location>
</feature>
<dbReference type="PANTHER" id="PTHR42643:SF33">
    <property type="entry name" value="GLUTAMATE RECEPTOR 2-LIKE PROTEIN"/>
    <property type="match status" value="1"/>
</dbReference>
<dbReference type="KEGG" id="cqu:CpipJ_CPIJ003575"/>
<dbReference type="EMBL" id="DS231862">
    <property type="protein sequence ID" value="EDS39756.1"/>
    <property type="molecule type" value="Genomic_DNA"/>
</dbReference>
<accession>B0W959</accession>
<feature type="region of interest" description="Disordered" evidence="8">
    <location>
        <begin position="451"/>
        <end position="471"/>
    </location>
</feature>
<dbReference type="HOGENOM" id="CLU_542121_0_0_1"/>
<dbReference type="VEuPathDB" id="VectorBase:CPIJ003575"/>
<keyword evidence="6 10" id="KW-0675">Receptor</keyword>
<dbReference type="AlphaFoldDB" id="B0W959"/>
<keyword evidence="5 9" id="KW-0472">Membrane</keyword>
<evidence type="ECO:0000256" key="7">
    <source>
        <dbReference type="ARBA" id="ARBA00023180"/>
    </source>
</evidence>
<dbReference type="FunCoup" id="B0W959">
    <property type="interactions" value="17"/>
</dbReference>
<evidence type="ECO:0000256" key="1">
    <source>
        <dbReference type="ARBA" id="ARBA00004651"/>
    </source>
</evidence>
<organism>
    <name type="scientific">Culex quinquefasciatus</name>
    <name type="common">Southern house mosquito</name>
    <name type="synonym">Culex pungens</name>
    <dbReference type="NCBI Taxonomy" id="7176"/>
    <lineage>
        <taxon>Eukaryota</taxon>
        <taxon>Metazoa</taxon>
        <taxon>Ecdysozoa</taxon>
        <taxon>Arthropoda</taxon>
        <taxon>Hexapoda</taxon>
        <taxon>Insecta</taxon>
        <taxon>Pterygota</taxon>
        <taxon>Neoptera</taxon>
        <taxon>Endopterygota</taxon>
        <taxon>Diptera</taxon>
        <taxon>Nematocera</taxon>
        <taxon>Culicoidea</taxon>
        <taxon>Culicidae</taxon>
        <taxon>Culicinae</taxon>
        <taxon>Culicini</taxon>
        <taxon>Culex</taxon>
        <taxon>Culex</taxon>
    </lineage>
</organism>
<dbReference type="GO" id="GO:0005886">
    <property type="term" value="C:plasma membrane"/>
    <property type="evidence" value="ECO:0007669"/>
    <property type="project" value="UniProtKB-SubCell"/>
</dbReference>
<evidence type="ECO:0000313" key="10">
    <source>
        <dbReference type="EMBL" id="EDS39756.1"/>
    </source>
</evidence>
<keyword evidence="7" id="KW-0325">Glycoprotein</keyword>
<keyword evidence="12" id="KW-1185">Reference proteome</keyword>
<reference evidence="10" key="1">
    <citation type="submission" date="2007-03" db="EMBL/GenBank/DDBJ databases">
        <title>Annotation of Culex pipiens quinquefasciatus.</title>
        <authorList>
            <consortium name="The Broad Institute Genome Sequencing Platform"/>
            <person name="Atkinson P.W."/>
            <person name="Hemingway J."/>
            <person name="Christensen B.M."/>
            <person name="Higgs S."/>
            <person name="Kodira C."/>
            <person name="Hannick L."/>
            <person name="Megy K."/>
            <person name="O'Leary S."/>
            <person name="Pearson M."/>
            <person name="Haas B.J."/>
            <person name="Mauceli E."/>
            <person name="Wortman J.R."/>
            <person name="Lee N.H."/>
            <person name="Guigo R."/>
            <person name="Stanke M."/>
            <person name="Alvarado L."/>
            <person name="Amedeo P."/>
            <person name="Antoine C.H."/>
            <person name="Arensburger P."/>
            <person name="Bidwell S.L."/>
            <person name="Crawford M."/>
            <person name="Camaro F."/>
            <person name="Devon K."/>
            <person name="Engels R."/>
            <person name="Hammond M."/>
            <person name="Howarth C."/>
            <person name="Koehrsen M."/>
            <person name="Lawson D."/>
            <person name="Montgomery P."/>
            <person name="Nene V."/>
            <person name="Nusbaum C."/>
            <person name="Puiu D."/>
            <person name="Romero-Severson J."/>
            <person name="Severson D.W."/>
            <person name="Shumway M."/>
            <person name="Sisk P."/>
            <person name="Stolte C."/>
            <person name="Zeng Q."/>
            <person name="Eisenstadt E."/>
            <person name="Fraser-Liggett C."/>
            <person name="Strausberg R."/>
            <person name="Galagan J."/>
            <person name="Birren B."/>
            <person name="Collins F.H."/>
        </authorList>
    </citation>
    <scope>NUCLEOTIDE SEQUENCE [LARGE SCALE GENOMIC DNA]</scope>
    <source>
        <strain evidence="10">JHB</strain>
    </source>
</reference>
<evidence type="ECO:0000256" key="6">
    <source>
        <dbReference type="ARBA" id="ARBA00023170"/>
    </source>
</evidence>
<evidence type="ECO:0000256" key="2">
    <source>
        <dbReference type="ARBA" id="ARBA00022475"/>
    </source>
</evidence>
<gene>
    <name evidence="11" type="primary">6034998</name>
    <name evidence="10" type="ORF">CpipJ_CPIJ003575</name>
</gene>